<feature type="region of interest" description="Disordered" evidence="1">
    <location>
        <begin position="23"/>
        <end position="92"/>
    </location>
</feature>
<protein>
    <submittedName>
        <fullName evidence="2">Uncharacterized protein</fullName>
    </submittedName>
</protein>
<dbReference type="EMBL" id="MKGL01000212">
    <property type="protein sequence ID" value="RNF02962.1"/>
    <property type="molecule type" value="Genomic_DNA"/>
</dbReference>
<comment type="caution">
    <text evidence="2">The sequence shown here is derived from an EMBL/GenBank/DDBJ whole genome shotgun (WGS) entry which is preliminary data.</text>
</comment>
<sequence length="168" mass="17609">MISFTVLPGARSLLEDFLMRPRQPSARDGRHSGGVSRAAPPARVRWGQAERPKNSAAARRQLLRIHEVSSQRAVETNEGRSQPGKREMQVRSLPDQRSLVAAHATASLFPQRPPAGHSCSRVLMCVFLCGRGQADNNGGGGGACTCNSGGVAGAQGNQAAGGGTENPS</sequence>
<evidence type="ECO:0000256" key="1">
    <source>
        <dbReference type="SAM" id="MobiDB-lite"/>
    </source>
</evidence>
<keyword evidence="3" id="KW-1185">Reference proteome</keyword>
<evidence type="ECO:0000313" key="3">
    <source>
        <dbReference type="Proteomes" id="UP000283634"/>
    </source>
</evidence>
<dbReference type="GeneID" id="40330129"/>
<dbReference type="Proteomes" id="UP000283634">
    <property type="component" value="Unassembled WGS sequence"/>
</dbReference>
<accession>A0A422NBZ4</accession>
<reference evidence="2 3" key="1">
    <citation type="journal article" date="2018" name="BMC Genomics">
        <title>Genomic comparison of Trypanosoma conorhini and Trypanosoma rangeli to Trypanosoma cruzi strains of high and low virulence.</title>
        <authorList>
            <person name="Bradwell K.R."/>
            <person name="Koparde V.N."/>
            <person name="Matveyev A.V."/>
            <person name="Serrano M.G."/>
            <person name="Alves J.M."/>
            <person name="Parikh H."/>
            <person name="Huang B."/>
            <person name="Lee V."/>
            <person name="Espinosa-Alvarez O."/>
            <person name="Ortiz P.A."/>
            <person name="Costa-Martins A.G."/>
            <person name="Teixeira M.M."/>
            <person name="Buck G.A."/>
        </authorList>
    </citation>
    <scope>NUCLEOTIDE SEQUENCE [LARGE SCALE GENOMIC DNA]</scope>
    <source>
        <strain evidence="2 3">AM80</strain>
    </source>
</reference>
<name>A0A422NBZ4_TRYRA</name>
<organism evidence="2 3">
    <name type="scientific">Trypanosoma rangeli</name>
    <dbReference type="NCBI Taxonomy" id="5698"/>
    <lineage>
        <taxon>Eukaryota</taxon>
        <taxon>Discoba</taxon>
        <taxon>Euglenozoa</taxon>
        <taxon>Kinetoplastea</taxon>
        <taxon>Metakinetoplastina</taxon>
        <taxon>Trypanosomatida</taxon>
        <taxon>Trypanosomatidae</taxon>
        <taxon>Trypanosoma</taxon>
        <taxon>Herpetosoma</taxon>
    </lineage>
</organism>
<dbReference type="RefSeq" id="XP_029237225.1">
    <property type="nucleotide sequence ID" value="XM_029383049.1"/>
</dbReference>
<evidence type="ECO:0000313" key="2">
    <source>
        <dbReference type="EMBL" id="RNF02962.1"/>
    </source>
</evidence>
<gene>
    <name evidence="2" type="ORF">TraAM80_06196</name>
</gene>
<dbReference type="AlphaFoldDB" id="A0A422NBZ4"/>
<proteinExistence type="predicted"/>